<feature type="transmembrane region" description="Helical" evidence="1">
    <location>
        <begin position="67"/>
        <end position="84"/>
    </location>
</feature>
<keyword evidence="1" id="KW-1133">Transmembrane helix</keyword>
<dbReference type="Proteomes" id="UP000615446">
    <property type="component" value="Unassembled WGS sequence"/>
</dbReference>
<gene>
    <name evidence="2" type="ORF">RCL2_002180300</name>
</gene>
<feature type="transmembrane region" description="Helical" evidence="1">
    <location>
        <begin position="139"/>
        <end position="158"/>
    </location>
</feature>
<proteinExistence type="predicted"/>
<keyword evidence="1" id="KW-0472">Membrane</keyword>
<comment type="caution">
    <text evidence="2">The sequence shown here is derived from an EMBL/GenBank/DDBJ whole genome shotgun (WGS) entry which is preliminary data.</text>
</comment>
<keyword evidence="1" id="KW-0812">Transmembrane</keyword>
<feature type="transmembrane region" description="Helical" evidence="1">
    <location>
        <begin position="178"/>
        <end position="199"/>
    </location>
</feature>
<evidence type="ECO:0000256" key="1">
    <source>
        <dbReference type="SAM" id="Phobius"/>
    </source>
</evidence>
<feature type="transmembrane region" description="Helical" evidence="1">
    <location>
        <begin position="26"/>
        <end position="47"/>
    </location>
</feature>
<accession>A0A8H3LUF0</accession>
<feature type="transmembrane region" description="Helical" evidence="1">
    <location>
        <begin position="104"/>
        <end position="127"/>
    </location>
</feature>
<dbReference type="EMBL" id="BLAL01000239">
    <property type="protein sequence ID" value="GES95112.1"/>
    <property type="molecule type" value="Genomic_DNA"/>
</dbReference>
<sequence length="362" mass="41701">MVEFVDCAIKDEDLKINSRSQADSRLTVITSLILSQIDLVASLYILVRTYFQWKKNNKNSIPNHLKYPFYIALVELLISIFQTIDWSSSSASNMWMRPLCGSIGFISIFLLAFVMNLVTFISFITWYKVKKDIEFNSGRYDYIIFLISTGFSVFYTLLGVNKYGKAQYWCADQADNKTVLYIILVIIIIHASLLLTFYIDTRMHLRRFKTNKLSFNGQNLPAEDIKSYDRMMTKKVISYTLVYGCQLALLMFYIIISIGTIGNTAVSLIRILGITIGGFLVLIQYITNEGWKINPIPTRPLEKHFSRSSSQLTPPSIRDSDIQSIQSGFRLPFTRIQVEVVRQQTTTQQDDDWFRSFAHSSD</sequence>
<dbReference type="AlphaFoldDB" id="A0A8H3LUF0"/>
<feature type="transmembrane region" description="Helical" evidence="1">
    <location>
        <begin position="236"/>
        <end position="256"/>
    </location>
</feature>
<name>A0A8H3LUF0_9GLOM</name>
<protein>
    <submittedName>
        <fullName evidence="2">Uncharacterized protein</fullName>
    </submittedName>
</protein>
<evidence type="ECO:0000313" key="2">
    <source>
        <dbReference type="EMBL" id="GES95112.1"/>
    </source>
</evidence>
<evidence type="ECO:0000313" key="3">
    <source>
        <dbReference type="Proteomes" id="UP000615446"/>
    </source>
</evidence>
<dbReference type="OrthoDB" id="2346447at2759"/>
<reference evidence="2" key="1">
    <citation type="submission" date="2019-10" db="EMBL/GenBank/DDBJ databases">
        <title>Conservation and host-specific expression of non-tandemly repeated heterogenous ribosome RNA gene in arbuscular mycorrhizal fungi.</title>
        <authorList>
            <person name="Maeda T."/>
            <person name="Kobayashi Y."/>
            <person name="Nakagawa T."/>
            <person name="Ezawa T."/>
            <person name="Yamaguchi K."/>
            <person name="Bino T."/>
            <person name="Nishimoto Y."/>
            <person name="Shigenobu S."/>
            <person name="Kawaguchi M."/>
        </authorList>
    </citation>
    <scope>NUCLEOTIDE SEQUENCE</scope>
    <source>
        <strain evidence="2">HR1</strain>
    </source>
</reference>
<organism evidence="2 3">
    <name type="scientific">Rhizophagus clarus</name>
    <dbReference type="NCBI Taxonomy" id="94130"/>
    <lineage>
        <taxon>Eukaryota</taxon>
        <taxon>Fungi</taxon>
        <taxon>Fungi incertae sedis</taxon>
        <taxon>Mucoromycota</taxon>
        <taxon>Glomeromycotina</taxon>
        <taxon>Glomeromycetes</taxon>
        <taxon>Glomerales</taxon>
        <taxon>Glomeraceae</taxon>
        <taxon>Rhizophagus</taxon>
    </lineage>
</organism>
<feature type="transmembrane region" description="Helical" evidence="1">
    <location>
        <begin position="268"/>
        <end position="286"/>
    </location>
</feature>